<comment type="caution">
    <text evidence="1">The sequence shown here is derived from an EMBL/GenBank/DDBJ whole genome shotgun (WGS) entry which is preliminary data.</text>
</comment>
<protein>
    <submittedName>
        <fullName evidence="1">Uncharacterized protein</fullName>
    </submittedName>
</protein>
<accession>A0A1F5KAF2</accession>
<proteinExistence type="predicted"/>
<evidence type="ECO:0000313" key="2">
    <source>
        <dbReference type="Proteomes" id="UP000176527"/>
    </source>
</evidence>
<name>A0A1F5KAF2_9BACT</name>
<gene>
    <name evidence="1" type="ORF">A3F00_00295</name>
</gene>
<dbReference type="EMBL" id="MFDE01000033">
    <property type="protein sequence ID" value="OGE37933.1"/>
    <property type="molecule type" value="Genomic_DNA"/>
</dbReference>
<reference evidence="1 2" key="1">
    <citation type="journal article" date="2016" name="Nat. Commun.">
        <title>Thousands of microbial genomes shed light on interconnected biogeochemical processes in an aquifer system.</title>
        <authorList>
            <person name="Anantharaman K."/>
            <person name="Brown C.T."/>
            <person name="Hug L.A."/>
            <person name="Sharon I."/>
            <person name="Castelle C.J."/>
            <person name="Probst A.J."/>
            <person name="Thomas B.C."/>
            <person name="Singh A."/>
            <person name="Wilkins M.J."/>
            <person name="Karaoz U."/>
            <person name="Brodie E.L."/>
            <person name="Williams K.H."/>
            <person name="Hubbard S.S."/>
            <person name="Banfield J.F."/>
        </authorList>
    </citation>
    <scope>NUCLEOTIDE SEQUENCE [LARGE SCALE GENOMIC DNA]</scope>
</reference>
<sequence length="165" mass="18860">MIREREFDYLGEFFRQPTETLEELERRRDKTGGSLQALEAKITTMEGFTFETATGIAINHMILDGQFSEVSVRMAILEGDFSKAESSLKHVMLMDFNIRLTSEGIFDPIKIYLEHTASQQFTLAQQLDHKKASQELMHLGLKYREMATVIPSRGEPLDINKLSGK</sequence>
<organism evidence="1 2">
    <name type="scientific">Candidatus Daviesbacteria bacterium RIFCSPHIGHO2_12_FULL_37_11</name>
    <dbReference type="NCBI Taxonomy" id="1797777"/>
    <lineage>
        <taxon>Bacteria</taxon>
        <taxon>Candidatus Daviesiibacteriota</taxon>
    </lineage>
</organism>
<dbReference type="Proteomes" id="UP000176527">
    <property type="component" value="Unassembled WGS sequence"/>
</dbReference>
<evidence type="ECO:0000313" key="1">
    <source>
        <dbReference type="EMBL" id="OGE37933.1"/>
    </source>
</evidence>
<dbReference type="AlphaFoldDB" id="A0A1F5KAF2"/>